<dbReference type="EMBL" id="MHKK01000058">
    <property type="protein sequence ID" value="OGY88710.1"/>
    <property type="molecule type" value="Genomic_DNA"/>
</dbReference>
<keyword evidence="1" id="KW-1133">Transmembrane helix</keyword>
<name>A0A1G2BK88_9BACT</name>
<keyword evidence="1" id="KW-0812">Transmembrane</keyword>
<gene>
    <name evidence="2" type="ORF">A2677_02215</name>
</gene>
<dbReference type="Proteomes" id="UP000177817">
    <property type="component" value="Unassembled WGS sequence"/>
</dbReference>
<proteinExistence type="predicted"/>
<accession>A0A1G2BK88</accession>
<protein>
    <submittedName>
        <fullName evidence="2">Uncharacterized protein</fullName>
    </submittedName>
</protein>
<comment type="caution">
    <text evidence="2">The sequence shown here is derived from an EMBL/GenBank/DDBJ whole genome shotgun (WGS) entry which is preliminary data.</text>
</comment>
<evidence type="ECO:0000313" key="3">
    <source>
        <dbReference type="Proteomes" id="UP000177817"/>
    </source>
</evidence>
<evidence type="ECO:0000313" key="2">
    <source>
        <dbReference type="EMBL" id="OGY88710.1"/>
    </source>
</evidence>
<reference evidence="2 3" key="1">
    <citation type="journal article" date="2016" name="Nat. Commun.">
        <title>Thousands of microbial genomes shed light on interconnected biogeochemical processes in an aquifer system.</title>
        <authorList>
            <person name="Anantharaman K."/>
            <person name="Brown C.T."/>
            <person name="Hug L.A."/>
            <person name="Sharon I."/>
            <person name="Castelle C.J."/>
            <person name="Probst A.J."/>
            <person name="Thomas B.C."/>
            <person name="Singh A."/>
            <person name="Wilkins M.J."/>
            <person name="Karaoz U."/>
            <person name="Brodie E.L."/>
            <person name="Williams K.H."/>
            <person name="Hubbard S.S."/>
            <person name="Banfield J.F."/>
        </authorList>
    </citation>
    <scope>NUCLEOTIDE SEQUENCE [LARGE SCALE GENOMIC DNA]</scope>
</reference>
<keyword evidence="1" id="KW-0472">Membrane</keyword>
<sequence>MDRKSDIPMLILMLGFIACMIVNIVYTELDIRAMEREMEWRIKASRFSDEVKASQNLPSGKEATPPKTCNGCCANCLPDAEMPSVRQLSALHGQLELKHQPSP</sequence>
<dbReference type="PROSITE" id="PS51257">
    <property type="entry name" value="PROKAR_LIPOPROTEIN"/>
    <property type="match status" value="1"/>
</dbReference>
<organism evidence="2 3">
    <name type="scientific">Candidatus Komeilibacteria bacterium RIFCSPHIGHO2_01_FULL_52_14</name>
    <dbReference type="NCBI Taxonomy" id="1798549"/>
    <lineage>
        <taxon>Bacteria</taxon>
        <taxon>Candidatus Komeiliibacteriota</taxon>
    </lineage>
</organism>
<feature type="transmembrane region" description="Helical" evidence="1">
    <location>
        <begin position="7"/>
        <end position="26"/>
    </location>
</feature>
<evidence type="ECO:0000256" key="1">
    <source>
        <dbReference type="SAM" id="Phobius"/>
    </source>
</evidence>
<dbReference type="AlphaFoldDB" id="A0A1G2BK88"/>